<comment type="catalytic activity">
    <reaction evidence="1">
        <text>a uridine in RNA = a pseudouridine in RNA</text>
        <dbReference type="Rhea" id="RHEA:48348"/>
        <dbReference type="Rhea" id="RHEA-COMP:12068"/>
        <dbReference type="Rhea" id="RHEA-COMP:12069"/>
        <dbReference type="ChEBI" id="CHEBI:65314"/>
        <dbReference type="ChEBI" id="CHEBI:65315"/>
    </reaction>
</comment>
<evidence type="ECO:0000313" key="5">
    <source>
        <dbReference type="EMBL" id="MEE2033957.1"/>
    </source>
</evidence>
<keyword evidence="6" id="KW-1185">Reference proteome</keyword>
<dbReference type="Proteomes" id="UP001331936">
    <property type="component" value="Unassembled WGS sequence"/>
</dbReference>
<comment type="caution">
    <text evidence="5">The sequence shown here is derived from an EMBL/GenBank/DDBJ whole genome shotgun (WGS) entry which is preliminary data.</text>
</comment>
<dbReference type="SUPFAM" id="SSF55120">
    <property type="entry name" value="Pseudouridine synthase"/>
    <property type="match status" value="1"/>
</dbReference>
<sequence length="312" mass="35442">MPPAPLPVRDGLNPTRLRLPENGTWETVSGYLAERFPDDAARVTEKIENGEVVAGDGTVITPATRYVARSFVFLYRDPPSEPRVPFEIEILHRDDTLLVVDKPHFLATMPRGSWVTETALVRLRRQLDLPELSPVHRLDRLTAGVLVFTVRREARRAYQMLFDRRLVDKEYEAVAPYVPGIEFPREVRSRIIKERGVLQAREVPGDANAETWIELLDAHPAGPIGEPVARYRLVPRTGKTHQLRVHMNSLGVPILGDTLYPSVLDVAPQDYSSPLQLLARKIEFDDPYTGRRTRFLSRQNLAAWRHSTPGPR</sequence>
<accession>A0ABU7JXF9</accession>
<gene>
    <name evidence="5" type="ORF">Q8814_17865</name>
</gene>
<dbReference type="PANTHER" id="PTHR21600:SF84">
    <property type="entry name" value="PSEUDOURIDINE SYNTHASE RSUA_RLUA-LIKE DOMAIN-CONTAINING PROTEIN"/>
    <property type="match status" value="1"/>
</dbReference>
<evidence type="ECO:0000256" key="3">
    <source>
        <dbReference type="ARBA" id="ARBA00033164"/>
    </source>
</evidence>
<dbReference type="InterPro" id="IPR020103">
    <property type="entry name" value="PsdUridine_synth_cat_dom_sf"/>
</dbReference>
<dbReference type="InterPro" id="IPR006145">
    <property type="entry name" value="PsdUridine_synth_RsuA/RluA"/>
</dbReference>
<dbReference type="Gene3D" id="3.30.2350.10">
    <property type="entry name" value="Pseudouridine synthase"/>
    <property type="match status" value="1"/>
</dbReference>
<reference evidence="5 6" key="1">
    <citation type="submission" date="2023-08" db="EMBL/GenBank/DDBJ databases">
        <authorList>
            <person name="Girao M."/>
            <person name="Carvalho M.F."/>
        </authorList>
    </citation>
    <scope>NUCLEOTIDE SEQUENCE [LARGE SCALE GENOMIC DNA]</scope>
    <source>
        <strain evidence="5 6">CC-R104</strain>
    </source>
</reference>
<evidence type="ECO:0000256" key="1">
    <source>
        <dbReference type="ARBA" id="ARBA00000073"/>
    </source>
</evidence>
<evidence type="ECO:0000313" key="6">
    <source>
        <dbReference type="Proteomes" id="UP001331936"/>
    </source>
</evidence>
<name>A0ABU7JXF9_9NOCA</name>
<dbReference type="Pfam" id="PF00849">
    <property type="entry name" value="PseudoU_synth_2"/>
    <property type="match status" value="1"/>
</dbReference>
<dbReference type="PANTHER" id="PTHR21600">
    <property type="entry name" value="MITOCHONDRIAL RNA PSEUDOURIDINE SYNTHASE"/>
    <property type="match status" value="1"/>
</dbReference>
<dbReference type="InterPro" id="IPR050188">
    <property type="entry name" value="RluA_PseudoU_synthase"/>
</dbReference>
<dbReference type="RefSeq" id="WP_330153346.1">
    <property type="nucleotide sequence ID" value="NZ_JAUZMZ010000110.1"/>
</dbReference>
<evidence type="ECO:0000259" key="4">
    <source>
        <dbReference type="Pfam" id="PF00849"/>
    </source>
</evidence>
<organism evidence="5 6">
    <name type="scientific">Rhodococcus chondri</name>
    <dbReference type="NCBI Taxonomy" id="3065941"/>
    <lineage>
        <taxon>Bacteria</taxon>
        <taxon>Bacillati</taxon>
        <taxon>Actinomycetota</taxon>
        <taxon>Actinomycetes</taxon>
        <taxon>Mycobacteriales</taxon>
        <taxon>Nocardiaceae</taxon>
        <taxon>Rhodococcus</taxon>
    </lineage>
</organism>
<dbReference type="PROSITE" id="PS01129">
    <property type="entry name" value="PSI_RLU"/>
    <property type="match status" value="1"/>
</dbReference>
<dbReference type="InterPro" id="IPR006224">
    <property type="entry name" value="PsdUridine_synth_RluA-like_CS"/>
</dbReference>
<proteinExistence type="predicted"/>
<dbReference type="EMBL" id="JAUZMZ010000110">
    <property type="protein sequence ID" value="MEE2033957.1"/>
    <property type="molecule type" value="Genomic_DNA"/>
</dbReference>
<feature type="domain" description="Pseudouridine synthase RsuA/RluA-like" evidence="4">
    <location>
        <begin position="97"/>
        <end position="249"/>
    </location>
</feature>
<protein>
    <recommendedName>
        <fullName evidence="2">RNA pseudouridylate synthase</fullName>
    </recommendedName>
    <alternativeName>
        <fullName evidence="3">RNA-uridine isomerase</fullName>
    </alternativeName>
</protein>
<evidence type="ECO:0000256" key="2">
    <source>
        <dbReference type="ARBA" id="ARBA00031870"/>
    </source>
</evidence>